<sequence length="120" mass="13391">MFAEYSFQKSGESRISPVAQYKFGISLKKMCLDISHIDEGMKMSTTTIENAGYGVYNSTIDVTTQVAAAYKNGQRVFTASNQWGDPAPGERKYLYIFWTRNSEWQSGVTGENDSHGVTLP</sequence>
<name>A0ABV2C1G8_9BURK</name>
<organism evidence="1 2">
    <name type="scientific">Burkholderia sola</name>
    <dbReference type="NCBI Taxonomy" id="2843302"/>
    <lineage>
        <taxon>Bacteria</taxon>
        <taxon>Pseudomonadati</taxon>
        <taxon>Pseudomonadota</taxon>
        <taxon>Betaproteobacteria</taxon>
        <taxon>Burkholderiales</taxon>
        <taxon>Burkholderiaceae</taxon>
        <taxon>Burkholderia</taxon>
        <taxon>Burkholderia cepacia complex</taxon>
    </lineage>
</organism>
<protein>
    <submittedName>
        <fullName evidence="1">Uncharacterized protein</fullName>
    </submittedName>
</protein>
<accession>A0ABV2C1G8</accession>
<comment type="caution">
    <text evidence="1">The sequence shown here is derived from an EMBL/GenBank/DDBJ whole genome shotgun (WGS) entry which is preliminary data.</text>
</comment>
<dbReference type="EMBL" id="JBEWCH010000001">
    <property type="protein sequence ID" value="MET1472951.1"/>
    <property type="molecule type" value="Genomic_DNA"/>
</dbReference>
<keyword evidence="2" id="KW-1185">Reference proteome</keyword>
<evidence type="ECO:0000313" key="2">
    <source>
        <dbReference type="Proteomes" id="UP001548587"/>
    </source>
</evidence>
<reference evidence="1 2" key="1">
    <citation type="submission" date="2024-06" db="EMBL/GenBank/DDBJ databases">
        <title>Burkholderia sola in Mexico.</title>
        <authorList>
            <person name="Estrada P."/>
        </authorList>
    </citation>
    <scope>NUCLEOTIDE SEQUENCE [LARGE SCALE GENOMIC DNA]</scope>
    <source>
        <strain evidence="1 2">CpTa8-5</strain>
    </source>
</reference>
<dbReference type="RefSeq" id="WP_124630135.1">
    <property type="nucleotide sequence ID" value="NZ_FR989673.1"/>
</dbReference>
<proteinExistence type="predicted"/>
<gene>
    <name evidence="1" type="ORF">ABXL37_01715</name>
</gene>
<evidence type="ECO:0000313" key="1">
    <source>
        <dbReference type="EMBL" id="MET1472951.1"/>
    </source>
</evidence>
<dbReference type="Proteomes" id="UP001548587">
    <property type="component" value="Unassembled WGS sequence"/>
</dbReference>